<sequence>MYLNVHSQYSLRFGTMSIPALVEEAIACGVTQMVLTDINNSTGIMEFMRECGEKGIKPIAGLEFRRDKRFLYFGIASNKEGMKELNDFLTEHNLEQKPLPDLAPAFVNAFIVYPYGHEEPLKENEYLGIRYGQLNSLFNKDLSPIREKLLALQPVFIADKIEYRLHEYLRGIDLNVVLTEVTAEDKCAPTDKFLAPGQLEAKFSRYAFILDNTRNLMNRCVMDYPKGRVNLNRKTFTGNKKNDRELLEKLAISGMEYRYGKSNKEALRRVKHELKVIYELDFCAYFLITWDIIRYSSSQGYYHVGRGSGANSIVAYCLKITDVDPIELDLYFERFLNAQRTSPPDFDIDYSWDEREDVQDYIFKRYGSQHTALLGTMSTFKDRSIIREIGKVMGLPKSEIDGFTDQTRAAVNQNNDTFRKIVAIHERMANMPNQRSIHAGGVLITEDPITYYTALDLPPKGMATVQWDMYEAEKIGFDKYDILSQRGIGHIKMAVKLVEENQQRKIDIHQVKNFMKDPAVNANLRIGNTKGCFYIESPAMIQLNRKLGCDNYLILVAASSIIRPGVASSGMMGTYIKYHHAPDTVQYLHPVMEEILKETYGVMVYQEDVIKVCIHFAGMDGTDADILRRGMSGKYRSKKEFDRLVERFHQEAIALGRPEDIVKEVWRQVSSFAGYSFSKAHSASFAVESYQSLHLKTYYPREFMVAVLNNYGGFYDRALYVQELQRSGGIVHLPCVNNSDSIVNIMGVDVYLGFVGIHGLNETYIELIPEERRKNGLYQSLEDFIKRTCMGLEQAITLIRVGALRFTGKSKKELLWAIHLLLGAKAKPNNNAELFCLEAKKYSLPVLVNTQLENAYHELELLGFPLSVTMFELLQTDYRGEVGANDLINHVGQVVRMVGQYVCEKTVQTKNNKRMWFGNFLDVEGNTFDTVHFPNNTPVYPFRGAGCYLILGKVVAEFGFASLEVLKFAKLPILPNPVIS</sequence>
<evidence type="ECO:0000256" key="1">
    <source>
        <dbReference type="ARBA" id="ARBA00012417"/>
    </source>
</evidence>
<dbReference type="InterPro" id="IPR004013">
    <property type="entry name" value="PHP_dom"/>
</dbReference>
<protein>
    <recommendedName>
        <fullName evidence="1">DNA-directed DNA polymerase</fullName>
        <ecNumber evidence="1">2.7.7.7</ecNumber>
    </recommendedName>
</protein>
<dbReference type="InterPro" id="IPR016195">
    <property type="entry name" value="Pol/histidinol_Pase-like"/>
</dbReference>
<dbReference type="SMART" id="SM00481">
    <property type="entry name" value="POLIIIAc"/>
    <property type="match status" value="1"/>
</dbReference>
<dbReference type="RefSeq" id="WP_091169728.1">
    <property type="nucleotide sequence ID" value="NZ_FNCG01000008.1"/>
</dbReference>
<keyword evidence="4" id="KW-0235">DNA replication</keyword>
<dbReference type="AlphaFoldDB" id="A0A1G8B7D1"/>
<evidence type="ECO:0000256" key="4">
    <source>
        <dbReference type="ARBA" id="ARBA00022705"/>
    </source>
</evidence>
<gene>
    <name evidence="8" type="ORF">SAMN05192573_108116</name>
</gene>
<reference evidence="9" key="1">
    <citation type="submission" date="2016-10" db="EMBL/GenBank/DDBJ databases">
        <authorList>
            <person name="Varghese N."/>
            <person name="Submissions S."/>
        </authorList>
    </citation>
    <scope>NUCLEOTIDE SEQUENCE [LARGE SCALE GENOMIC DNA]</scope>
    <source>
        <strain evidence="9">Gh-67</strain>
    </source>
</reference>
<dbReference type="STRING" id="551996.SAMN05192573_108116"/>
<dbReference type="Pfam" id="PF17657">
    <property type="entry name" value="DNA_pol3_finger"/>
    <property type="match status" value="1"/>
</dbReference>
<dbReference type="NCBIfam" id="TIGR00594">
    <property type="entry name" value="polc"/>
    <property type="match status" value="1"/>
</dbReference>
<evidence type="ECO:0000313" key="9">
    <source>
        <dbReference type="Proteomes" id="UP000199705"/>
    </source>
</evidence>
<dbReference type="EMBL" id="FNCG01000008">
    <property type="protein sequence ID" value="SDH29065.1"/>
    <property type="molecule type" value="Genomic_DNA"/>
</dbReference>
<dbReference type="GO" id="GO:0006260">
    <property type="term" value="P:DNA replication"/>
    <property type="evidence" value="ECO:0007669"/>
    <property type="project" value="UniProtKB-KW"/>
</dbReference>
<dbReference type="Pfam" id="PF02811">
    <property type="entry name" value="PHP"/>
    <property type="match status" value="1"/>
</dbReference>
<accession>A0A1G8B7D1</accession>
<dbReference type="InterPro" id="IPR011708">
    <property type="entry name" value="DNA_pol3_alpha_NTPase_dom"/>
</dbReference>
<evidence type="ECO:0000313" key="8">
    <source>
        <dbReference type="EMBL" id="SDH29065.1"/>
    </source>
</evidence>
<organism evidence="8 9">
    <name type="scientific">Mucilaginibacter gossypii</name>
    <dbReference type="NCBI Taxonomy" id="551996"/>
    <lineage>
        <taxon>Bacteria</taxon>
        <taxon>Pseudomonadati</taxon>
        <taxon>Bacteroidota</taxon>
        <taxon>Sphingobacteriia</taxon>
        <taxon>Sphingobacteriales</taxon>
        <taxon>Sphingobacteriaceae</taxon>
        <taxon>Mucilaginibacter</taxon>
    </lineage>
</organism>
<evidence type="ECO:0000256" key="2">
    <source>
        <dbReference type="ARBA" id="ARBA00022679"/>
    </source>
</evidence>
<dbReference type="InterPro" id="IPR003141">
    <property type="entry name" value="Pol/His_phosphatase_N"/>
</dbReference>
<proteinExistence type="predicted"/>
<feature type="domain" description="Polymerase/histidinol phosphatase N-terminal" evidence="7">
    <location>
        <begin position="1"/>
        <end position="68"/>
    </location>
</feature>
<evidence type="ECO:0000256" key="5">
    <source>
        <dbReference type="ARBA" id="ARBA00022932"/>
    </source>
</evidence>
<dbReference type="InterPro" id="IPR004805">
    <property type="entry name" value="DnaE2/DnaE/PolC"/>
</dbReference>
<dbReference type="Pfam" id="PF14579">
    <property type="entry name" value="HHH_6"/>
    <property type="match status" value="1"/>
</dbReference>
<keyword evidence="5" id="KW-0239">DNA-directed DNA polymerase</keyword>
<dbReference type="Pfam" id="PF07733">
    <property type="entry name" value="DNA_pol3_alpha"/>
    <property type="match status" value="1"/>
</dbReference>
<evidence type="ECO:0000259" key="7">
    <source>
        <dbReference type="SMART" id="SM00481"/>
    </source>
</evidence>
<dbReference type="Gene3D" id="3.20.20.140">
    <property type="entry name" value="Metal-dependent hydrolases"/>
    <property type="match status" value="1"/>
</dbReference>
<dbReference type="Proteomes" id="UP000199705">
    <property type="component" value="Unassembled WGS sequence"/>
</dbReference>
<dbReference type="InterPro" id="IPR029460">
    <property type="entry name" value="DNAPol_HHH"/>
</dbReference>
<dbReference type="GO" id="GO:0003887">
    <property type="term" value="F:DNA-directed DNA polymerase activity"/>
    <property type="evidence" value="ECO:0007669"/>
    <property type="project" value="UniProtKB-KW"/>
</dbReference>
<dbReference type="SUPFAM" id="SSF89550">
    <property type="entry name" value="PHP domain-like"/>
    <property type="match status" value="1"/>
</dbReference>
<evidence type="ECO:0000256" key="6">
    <source>
        <dbReference type="ARBA" id="ARBA00049244"/>
    </source>
</evidence>
<comment type="catalytic activity">
    <reaction evidence="6">
        <text>DNA(n) + a 2'-deoxyribonucleoside 5'-triphosphate = DNA(n+1) + diphosphate</text>
        <dbReference type="Rhea" id="RHEA:22508"/>
        <dbReference type="Rhea" id="RHEA-COMP:17339"/>
        <dbReference type="Rhea" id="RHEA-COMP:17340"/>
        <dbReference type="ChEBI" id="CHEBI:33019"/>
        <dbReference type="ChEBI" id="CHEBI:61560"/>
        <dbReference type="ChEBI" id="CHEBI:173112"/>
        <dbReference type="EC" id="2.7.7.7"/>
    </reaction>
</comment>
<dbReference type="PANTHER" id="PTHR32294">
    <property type="entry name" value="DNA POLYMERASE III SUBUNIT ALPHA"/>
    <property type="match status" value="1"/>
</dbReference>
<dbReference type="Gene3D" id="1.10.150.870">
    <property type="match status" value="1"/>
</dbReference>
<dbReference type="InterPro" id="IPR040982">
    <property type="entry name" value="DNA_pol3_finger"/>
</dbReference>
<keyword evidence="9" id="KW-1185">Reference proteome</keyword>
<evidence type="ECO:0000256" key="3">
    <source>
        <dbReference type="ARBA" id="ARBA00022695"/>
    </source>
</evidence>
<keyword evidence="3" id="KW-0548">Nucleotidyltransferase</keyword>
<keyword evidence="2" id="KW-0808">Transferase</keyword>
<dbReference type="EC" id="2.7.7.7" evidence="1"/>
<name>A0A1G8B7D1_9SPHI</name>
<dbReference type="GO" id="GO:0008408">
    <property type="term" value="F:3'-5' exonuclease activity"/>
    <property type="evidence" value="ECO:0007669"/>
    <property type="project" value="InterPro"/>
</dbReference>